<name>A0A0A9GJR3_ARUDO</name>
<accession>A0A0A9GJR3</accession>
<dbReference type="EMBL" id="GBRH01174277">
    <property type="protein sequence ID" value="JAE23619.1"/>
    <property type="molecule type" value="Transcribed_RNA"/>
</dbReference>
<evidence type="ECO:0000313" key="1">
    <source>
        <dbReference type="EMBL" id="JAE23619.1"/>
    </source>
</evidence>
<organism evidence="1">
    <name type="scientific">Arundo donax</name>
    <name type="common">Giant reed</name>
    <name type="synonym">Donax arundinaceus</name>
    <dbReference type="NCBI Taxonomy" id="35708"/>
    <lineage>
        <taxon>Eukaryota</taxon>
        <taxon>Viridiplantae</taxon>
        <taxon>Streptophyta</taxon>
        <taxon>Embryophyta</taxon>
        <taxon>Tracheophyta</taxon>
        <taxon>Spermatophyta</taxon>
        <taxon>Magnoliopsida</taxon>
        <taxon>Liliopsida</taxon>
        <taxon>Poales</taxon>
        <taxon>Poaceae</taxon>
        <taxon>PACMAD clade</taxon>
        <taxon>Arundinoideae</taxon>
        <taxon>Arundineae</taxon>
        <taxon>Arundo</taxon>
    </lineage>
</organism>
<sequence length="91" mass="9674">MASSTSRCSCCDCAAVHSEILYCVSEGAGKDQWNDKGTRHELCCRVDAGSDHHKGLRSNTEVYSDKSSAHQHGCDTVLLHQCSIGVGASAC</sequence>
<dbReference type="AlphaFoldDB" id="A0A0A9GJR3"/>
<reference evidence="1" key="2">
    <citation type="journal article" date="2015" name="Data Brief">
        <title>Shoot transcriptome of the giant reed, Arundo donax.</title>
        <authorList>
            <person name="Barrero R.A."/>
            <person name="Guerrero F.D."/>
            <person name="Moolhuijzen P."/>
            <person name="Goolsby J.A."/>
            <person name="Tidwell J."/>
            <person name="Bellgard S.E."/>
            <person name="Bellgard M.I."/>
        </authorList>
    </citation>
    <scope>NUCLEOTIDE SEQUENCE</scope>
    <source>
        <tissue evidence="1">Shoot tissue taken approximately 20 cm above the soil surface</tissue>
    </source>
</reference>
<protein>
    <submittedName>
        <fullName evidence="1">Uncharacterized protein</fullName>
    </submittedName>
</protein>
<proteinExistence type="predicted"/>
<reference evidence="1" key="1">
    <citation type="submission" date="2014-09" db="EMBL/GenBank/DDBJ databases">
        <authorList>
            <person name="Magalhaes I.L.F."/>
            <person name="Oliveira U."/>
            <person name="Santos F.R."/>
            <person name="Vidigal T.H.D.A."/>
            <person name="Brescovit A.D."/>
            <person name="Santos A.J."/>
        </authorList>
    </citation>
    <scope>NUCLEOTIDE SEQUENCE</scope>
    <source>
        <tissue evidence="1">Shoot tissue taken approximately 20 cm above the soil surface</tissue>
    </source>
</reference>